<dbReference type="SUPFAM" id="SSF52047">
    <property type="entry name" value="RNI-like"/>
    <property type="match status" value="1"/>
</dbReference>
<dbReference type="InterPro" id="IPR053197">
    <property type="entry name" value="F-box_SCFL_complex_component"/>
</dbReference>
<dbReference type="CDD" id="cd22160">
    <property type="entry name" value="F-box_AtFBL13-like"/>
    <property type="match status" value="1"/>
</dbReference>
<evidence type="ECO:0000256" key="1">
    <source>
        <dbReference type="SAM" id="Coils"/>
    </source>
</evidence>
<dbReference type="Pfam" id="PF00646">
    <property type="entry name" value="F-box"/>
    <property type="match status" value="1"/>
</dbReference>
<dbReference type="AlphaFoldDB" id="A0AAP0CU87"/>
<organism evidence="3 4">
    <name type="scientific">Deinandra increscens subsp. villosa</name>
    <dbReference type="NCBI Taxonomy" id="3103831"/>
    <lineage>
        <taxon>Eukaryota</taxon>
        <taxon>Viridiplantae</taxon>
        <taxon>Streptophyta</taxon>
        <taxon>Embryophyta</taxon>
        <taxon>Tracheophyta</taxon>
        <taxon>Spermatophyta</taxon>
        <taxon>Magnoliopsida</taxon>
        <taxon>eudicotyledons</taxon>
        <taxon>Gunneridae</taxon>
        <taxon>Pentapetalae</taxon>
        <taxon>asterids</taxon>
        <taxon>campanulids</taxon>
        <taxon>Asterales</taxon>
        <taxon>Asteraceae</taxon>
        <taxon>Asteroideae</taxon>
        <taxon>Heliantheae alliance</taxon>
        <taxon>Madieae</taxon>
        <taxon>Madiinae</taxon>
        <taxon>Deinandra</taxon>
    </lineage>
</organism>
<dbReference type="PANTHER" id="PTHR34223:SF101">
    <property type="entry name" value="F-BOX DOMAIN-CONTAINING PROTEIN"/>
    <property type="match status" value="1"/>
</dbReference>
<evidence type="ECO:0000259" key="2">
    <source>
        <dbReference type="PROSITE" id="PS50181"/>
    </source>
</evidence>
<dbReference type="SUPFAM" id="SSF81383">
    <property type="entry name" value="F-box domain"/>
    <property type="match status" value="1"/>
</dbReference>
<keyword evidence="1" id="KW-0175">Coiled coil</keyword>
<dbReference type="InterPro" id="IPR001810">
    <property type="entry name" value="F-box_dom"/>
</dbReference>
<dbReference type="PANTHER" id="PTHR34223">
    <property type="entry name" value="OS11G0201299 PROTEIN"/>
    <property type="match status" value="1"/>
</dbReference>
<feature type="domain" description="F-box" evidence="2">
    <location>
        <begin position="14"/>
        <end position="50"/>
    </location>
</feature>
<comment type="caution">
    <text evidence="3">The sequence shown here is derived from an EMBL/GenBank/DDBJ whole genome shotgun (WGS) entry which is preliminary data.</text>
</comment>
<proteinExistence type="predicted"/>
<dbReference type="InterPro" id="IPR036047">
    <property type="entry name" value="F-box-like_dom_sf"/>
</dbReference>
<evidence type="ECO:0000313" key="4">
    <source>
        <dbReference type="Proteomes" id="UP001408789"/>
    </source>
</evidence>
<sequence>MDCVSSKPRMNVEDDRLSILPDDVIHKILSFINIKHAIRTSSLSSRWRFLWTSIPYLNISTEDPEFVNRLLSHRNGETEVYSVKLSFDQTFSKPLLKRVLEYAFSHNVKQVTVSCLLREKIDFPLYLFRSRSLQYLRLTGSRYSFREGYSIILASSWELPSLTTLHLDYAAFYDDRVFSECANLKNLILNKFRILKGRCFTLCHPGLSDLTLNDNHWTTRPANVVAPQLKNLTVRSGFGKHLVTITAPNLASLLFHGSRLLKFTTELPSLEKVDLRISHEDRWSIYHEDTWSCCRIAALLQGIHNAKFLTLNLEFIEPLNSYMEGISFQPPFSNLKSLKIYPVDLPSDEHKKIVMTPKVINYFLDGSPSATFTLISYEEIKEKRQKAQAIANATEAQNLMANLQAMLERKKANFETELTRMPPMENREENSTDEEEIDTIDQGKQPVEKLQLQFKRRMAQMKRCSKDVGIRIDRGKRTTRSVISELRQIEVLLLKDLPTSKREELQSCFSGLCAEVDTFLKRIVHLMMIPYIHMSDCFNDLATTSLPSS</sequence>
<dbReference type="SMART" id="SM00256">
    <property type="entry name" value="FBOX"/>
    <property type="match status" value="1"/>
</dbReference>
<dbReference type="InterPro" id="IPR053781">
    <property type="entry name" value="F-box_AtFBL13-like"/>
</dbReference>
<evidence type="ECO:0000313" key="3">
    <source>
        <dbReference type="EMBL" id="KAK9060693.1"/>
    </source>
</evidence>
<keyword evidence="4" id="KW-1185">Reference proteome</keyword>
<dbReference type="Proteomes" id="UP001408789">
    <property type="component" value="Unassembled WGS sequence"/>
</dbReference>
<dbReference type="PROSITE" id="PS50181">
    <property type="entry name" value="FBOX"/>
    <property type="match status" value="1"/>
</dbReference>
<dbReference type="InterPro" id="IPR032675">
    <property type="entry name" value="LRR_dom_sf"/>
</dbReference>
<feature type="coiled-coil region" evidence="1">
    <location>
        <begin position="377"/>
        <end position="413"/>
    </location>
</feature>
<dbReference type="Gene3D" id="1.20.1280.50">
    <property type="match status" value="1"/>
</dbReference>
<name>A0AAP0CU87_9ASTR</name>
<accession>A0AAP0CU87</accession>
<protein>
    <recommendedName>
        <fullName evidence="2">F-box domain-containing protein</fullName>
    </recommendedName>
</protein>
<reference evidence="3 4" key="1">
    <citation type="submission" date="2024-04" db="EMBL/GenBank/DDBJ databases">
        <title>The reference genome of an endangered Asteraceae, Deinandra increscens subsp. villosa, native to the Central Coast of California.</title>
        <authorList>
            <person name="Guilliams M."/>
            <person name="Hasenstab-Lehman K."/>
            <person name="Meyer R."/>
            <person name="Mcevoy S."/>
        </authorList>
    </citation>
    <scope>NUCLEOTIDE SEQUENCE [LARGE SCALE GENOMIC DNA]</scope>
    <source>
        <tissue evidence="3">Leaf</tissue>
    </source>
</reference>
<dbReference type="EMBL" id="JBCNJP010000020">
    <property type="protein sequence ID" value="KAK9060693.1"/>
    <property type="molecule type" value="Genomic_DNA"/>
</dbReference>
<gene>
    <name evidence="3" type="ORF">SSX86_021399</name>
</gene>
<dbReference type="Gene3D" id="3.80.10.10">
    <property type="entry name" value="Ribonuclease Inhibitor"/>
    <property type="match status" value="1"/>
</dbReference>